<evidence type="ECO:0000256" key="4">
    <source>
        <dbReference type="SAM" id="MobiDB-lite"/>
    </source>
</evidence>
<feature type="region of interest" description="Disordered" evidence="4">
    <location>
        <begin position="1"/>
        <end position="148"/>
    </location>
</feature>
<dbReference type="PANTHER" id="PTHR22691">
    <property type="entry name" value="YEAST SPT2-RELATED"/>
    <property type="match status" value="1"/>
</dbReference>
<dbReference type="SMART" id="SM00784">
    <property type="entry name" value="SPT2"/>
    <property type="match status" value="1"/>
</dbReference>
<dbReference type="InterPro" id="IPR013256">
    <property type="entry name" value="Chromatin_SPT2"/>
</dbReference>
<reference evidence="5 6" key="1">
    <citation type="submission" date="2019-04" db="EMBL/GenBank/DDBJ databases">
        <title>Comparative genomics and transcriptomics to analyze fruiting body development in filamentous ascomycetes.</title>
        <authorList>
            <consortium name="DOE Joint Genome Institute"/>
            <person name="Lutkenhaus R."/>
            <person name="Traeger S."/>
            <person name="Breuer J."/>
            <person name="Kuo A."/>
            <person name="Lipzen A."/>
            <person name="Pangilinan J."/>
            <person name="Dilworth D."/>
            <person name="Sandor L."/>
            <person name="Poggeler S."/>
            <person name="Barry K."/>
            <person name="Grigoriev I.V."/>
            <person name="Nowrousian M."/>
        </authorList>
    </citation>
    <scope>NUCLEOTIDE SEQUENCE [LARGE SCALE GENOMIC DNA]</scope>
    <source>
        <strain evidence="5 6">CBS 389.68</strain>
    </source>
</reference>
<dbReference type="PANTHER" id="PTHR22691:SF8">
    <property type="entry name" value="PROTEIN SPT2 HOMOLOG"/>
    <property type="match status" value="1"/>
</dbReference>
<evidence type="ECO:0000256" key="1">
    <source>
        <dbReference type="ARBA" id="ARBA00006461"/>
    </source>
</evidence>
<dbReference type="AlphaFoldDB" id="A0A4S2N3U1"/>
<sequence>MADSSSFSSILSKYRPTSVQPAPPATSVTPSISARPPPASRPSVTALKTGSAPPPSKTRPAPTASSTLALKNTQTTKPNPPTNGSTNRSTDPEGPNDQAPKRRKLETPAKPGPLTAAEKDMAERRKALLEKVKEKKETAVPKPSSYKEMLAKAAQIQAEKKNMVGVITHKARQAQDLKKLKPDPKPAKGTATPTNRNSKSPGAVTTDKTTKKGVDAKNGPVKRVTESARPNTTKDSALDRKKNIDAQALKRKRDLPISRAPVRKHPYNDRRRSRYDDDEDDDWIVDDDDDDPRGRGYGGYGRSRYRYAEDYDDDESDMEATGMDLLEEEERSRRAAIKEDQMEAKRLEEEAKRKAALKKAALKRK</sequence>
<feature type="compositionally biased region" description="Basic and acidic residues" evidence="4">
    <location>
        <begin position="173"/>
        <end position="186"/>
    </location>
</feature>
<comment type="similarity">
    <text evidence="1">Belongs to the SPT2 family.</text>
</comment>
<feature type="compositionally biased region" description="Polar residues" evidence="4">
    <location>
        <begin position="1"/>
        <end position="20"/>
    </location>
</feature>
<dbReference type="GO" id="GO:0006334">
    <property type="term" value="P:nucleosome assembly"/>
    <property type="evidence" value="ECO:0007669"/>
    <property type="project" value="TreeGrafter"/>
</dbReference>
<dbReference type="Pfam" id="PF08243">
    <property type="entry name" value="SPT2"/>
    <property type="match status" value="1"/>
</dbReference>
<accession>A0A4S2N3U1</accession>
<name>A0A4S2N3U1_9PEZI</name>
<evidence type="ECO:0000256" key="2">
    <source>
        <dbReference type="ARBA" id="ARBA00023054"/>
    </source>
</evidence>
<evidence type="ECO:0000313" key="6">
    <source>
        <dbReference type="Proteomes" id="UP000298138"/>
    </source>
</evidence>
<feature type="compositionally biased region" description="Acidic residues" evidence="4">
    <location>
        <begin position="276"/>
        <end position="291"/>
    </location>
</feature>
<evidence type="ECO:0000313" key="5">
    <source>
        <dbReference type="EMBL" id="TGZ83763.1"/>
    </source>
</evidence>
<dbReference type="EMBL" id="ML220113">
    <property type="protein sequence ID" value="TGZ83763.1"/>
    <property type="molecule type" value="Genomic_DNA"/>
</dbReference>
<dbReference type="GO" id="GO:0003677">
    <property type="term" value="F:DNA binding"/>
    <property type="evidence" value="ECO:0007669"/>
    <property type="project" value="TreeGrafter"/>
</dbReference>
<keyword evidence="2 3" id="KW-0175">Coiled coil</keyword>
<proteinExistence type="inferred from homology"/>
<dbReference type="InParanoid" id="A0A4S2N3U1"/>
<dbReference type="GO" id="GO:0005730">
    <property type="term" value="C:nucleolus"/>
    <property type="evidence" value="ECO:0007669"/>
    <property type="project" value="TreeGrafter"/>
</dbReference>
<feature type="compositionally biased region" description="Basic and acidic residues" evidence="4">
    <location>
        <begin position="117"/>
        <end position="139"/>
    </location>
</feature>
<feature type="region of interest" description="Disordered" evidence="4">
    <location>
        <begin position="167"/>
        <end position="329"/>
    </location>
</feature>
<feature type="compositionally biased region" description="Polar residues" evidence="4">
    <location>
        <begin position="191"/>
        <end position="200"/>
    </location>
</feature>
<keyword evidence="6" id="KW-1185">Reference proteome</keyword>
<organism evidence="5 6">
    <name type="scientific">Ascodesmis nigricans</name>
    <dbReference type="NCBI Taxonomy" id="341454"/>
    <lineage>
        <taxon>Eukaryota</taxon>
        <taxon>Fungi</taxon>
        <taxon>Dikarya</taxon>
        <taxon>Ascomycota</taxon>
        <taxon>Pezizomycotina</taxon>
        <taxon>Pezizomycetes</taxon>
        <taxon>Pezizales</taxon>
        <taxon>Ascodesmidaceae</taxon>
        <taxon>Ascodesmis</taxon>
    </lineage>
</organism>
<protein>
    <submittedName>
        <fullName evidence="5">SPT2-domain-containing protein</fullName>
    </submittedName>
</protein>
<evidence type="ECO:0000256" key="3">
    <source>
        <dbReference type="SAM" id="Coils"/>
    </source>
</evidence>
<feature type="coiled-coil region" evidence="3">
    <location>
        <begin position="337"/>
        <end position="364"/>
    </location>
</feature>
<dbReference type="GO" id="GO:0006360">
    <property type="term" value="P:transcription by RNA polymerase I"/>
    <property type="evidence" value="ECO:0007669"/>
    <property type="project" value="TreeGrafter"/>
</dbReference>
<dbReference type="Proteomes" id="UP000298138">
    <property type="component" value="Unassembled WGS sequence"/>
</dbReference>
<gene>
    <name evidence="5" type="ORF">EX30DRAFT_393322</name>
</gene>
<dbReference type="GO" id="GO:0042393">
    <property type="term" value="F:histone binding"/>
    <property type="evidence" value="ECO:0007669"/>
    <property type="project" value="TreeGrafter"/>
</dbReference>
<dbReference type="STRING" id="341454.A0A4S2N3U1"/>